<evidence type="ECO:0000313" key="2">
    <source>
        <dbReference type="EMBL" id="MCA6076410.1"/>
    </source>
</evidence>
<protein>
    <submittedName>
        <fullName evidence="2">Phenylacetic acid degradation b</fullName>
    </submittedName>
</protein>
<proteinExistence type="predicted"/>
<dbReference type="InterPro" id="IPR038693">
    <property type="entry name" value="PaaB_sf"/>
</dbReference>
<dbReference type="Pfam" id="PF06243">
    <property type="entry name" value="PaaB"/>
    <property type="match status" value="2"/>
</dbReference>
<dbReference type="InterPro" id="IPR009359">
    <property type="entry name" value="PaaB"/>
</dbReference>
<dbReference type="RefSeq" id="WP_225698337.1">
    <property type="nucleotide sequence ID" value="NZ_JAIXNE010000002.1"/>
</dbReference>
<reference evidence="2" key="1">
    <citation type="submission" date="2021-09" db="EMBL/GenBank/DDBJ databases">
        <title>Fulvivirga sp. isolated from coastal sediment.</title>
        <authorList>
            <person name="Yu H."/>
        </authorList>
    </citation>
    <scope>NUCLEOTIDE SEQUENCE</scope>
    <source>
        <strain evidence="2">1062</strain>
    </source>
</reference>
<dbReference type="EMBL" id="JAIXNE010000004">
    <property type="protein sequence ID" value="MCA6077538.1"/>
    <property type="molecule type" value="Genomic_DNA"/>
</dbReference>
<gene>
    <name evidence="1" type="ORF">LDX50_10155</name>
    <name evidence="2" type="ORF">LDX50_16125</name>
    <name evidence="3" type="ORF">LDX50_21845</name>
</gene>
<accession>A0A9X1HR24</accession>
<dbReference type="EMBL" id="JAIXNE010000003">
    <property type="protein sequence ID" value="MCA6076410.1"/>
    <property type="molecule type" value="Genomic_DNA"/>
</dbReference>
<comment type="caution">
    <text evidence="2">The sequence shown here is derived from an EMBL/GenBank/DDBJ whole genome shotgun (WGS) entry which is preliminary data.</text>
</comment>
<evidence type="ECO:0000313" key="3">
    <source>
        <dbReference type="EMBL" id="MCA6077538.1"/>
    </source>
</evidence>
<evidence type="ECO:0000313" key="1">
    <source>
        <dbReference type="EMBL" id="MCA6075233.1"/>
    </source>
</evidence>
<dbReference type="Proteomes" id="UP001139409">
    <property type="component" value="Unassembled WGS sequence"/>
</dbReference>
<name>A0A9X1HR24_9BACT</name>
<dbReference type="EMBL" id="JAIXNE010000002">
    <property type="protein sequence ID" value="MCA6075233.1"/>
    <property type="molecule type" value="Genomic_DNA"/>
</dbReference>
<dbReference type="AlphaFoldDB" id="A0A9X1HR24"/>
<keyword evidence="4" id="KW-1185">Reference proteome</keyword>
<evidence type="ECO:0000313" key="4">
    <source>
        <dbReference type="Proteomes" id="UP001139409"/>
    </source>
</evidence>
<dbReference type="Gene3D" id="3.10.20.520">
    <property type="entry name" value="Phenylacetic acid degradation B"/>
    <property type="match status" value="2"/>
</dbReference>
<organism evidence="2 4">
    <name type="scientific">Fulvivirga sedimenti</name>
    <dbReference type="NCBI Taxonomy" id="2879465"/>
    <lineage>
        <taxon>Bacteria</taxon>
        <taxon>Pseudomonadati</taxon>
        <taxon>Bacteroidota</taxon>
        <taxon>Cytophagia</taxon>
        <taxon>Cytophagales</taxon>
        <taxon>Fulvivirgaceae</taxon>
        <taxon>Fulvivirga</taxon>
    </lineage>
</organism>
<sequence>MKSLDPRVNRLPELNGELAPKAPLDQLGTFEVFTQLHENKPYIHTGAVHAPNEEMAFLFAKEQFSRRQTCTGLFVVDTRNVYTTGFTEDDQNIYSSVPDQTPGTGNTESYEVFHLMRRGKQHEHIGSVEADSYQGALSLAKPEFIDGKPVFNVWVVKTSDILFNDEEDKIIWNTLPEKQFRDAIAYKAGDKLKDFKERKQADQ</sequence>